<protein>
    <recommendedName>
        <fullName evidence="3">Peptidase C39-like domain-containing protein</fullName>
    </recommendedName>
</protein>
<evidence type="ECO:0000313" key="2">
    <source>
        <dbReference type="Proteomes" id="UP000176409"/>
    </source>
</evidence>
<organism evidence="1 2">
    <name type="scientific">Candidatus Gottesmanbacteria bacterium RIFCSPLOWO2_01_FULL_49_10</name>
    <dbReference type="NCBI Taxonomy" id="1798396"/>
    <lineage>
        <taxon>Bacteria</taxon>
        <taxon>Candidatus Gottesmaniibacteriota</taxon>
    </lineage>
</organism>
<comment type="caution">
    <text evidence="1">The sequence shown here is derived from an EMBL/GenBank/DDBJ whole genome shotgun (WGS) entry which is preliminary data.</text>
</comment>
<gene>
    <name evidence="1" type="ORF">A2973_05385</name>
</gene>
<dbReference type="STRING" id="1798396.A2973_05385"/>
<proteinExistence type="predicted"/>
<reference evidence="1 2" key="1">
    <citation type="journal article" date="2016" name="Nat. Commun.">
        <title>Thousands of microbial genomes shed light on interconnected biogeochemical processes in an aquifer system.</title>
        <authorList>
            <person name="Anantharaman K."/>
            <person name="Brown C.T."/>
            <person name="Hug L.A."/>
            <person name="Sharon I."/>
            <person name="Castelle C.J."/>
            <person name="Probst A.J."/>
            <person name="Thomas B.C."/>
            <person name="Singh A."/>
            <person name="Wilkins M.J."/>
            <person name="Karaoz U."/>
            <person name="Brodie E.L."/>
            <person name="Williams K.H."/>
            <person name="Hubbard S.S."/>
            <person name="Banfield J.F."/>
        </authorList>
    </citation>
    <scope>NUCLEOTIDE SEQUENCE [LARGE SCALE GENOMIC DNA]</scope>
</reference>
<sequence>MVHVRFPNHSQLAQTYSCGPICLQNVYEHFGLDVSLDDILTSLRVTENDTTYLSQLAKDVVSRGLDSVIITSYAVSVSPDWEGKSAQEVLSRLDEWAKSNPRDKFIIDATYLRDYLRAGGRVVVTDLSTTLIDTFLGDGYKAVVCLEESWLWGRRKRDKVAQFDDIYGSARGHIVVVFDSTDTEYIVSDPYPTGLSGREGIYPVPKDKLFISMAMWNAEVLMIKK</sequence>
<evidence type="ECO:0000313" key="1">
    <source>
        <dbReference type="EMBL" id="OGG30705.1"/>
    </source>
</evidence>
<name>A0A1F6B1A2_9BACT</name>
<dbReference type="Gene3D" id="3.90.70.10">
    <property type="entry name" value="Cysteine proteinases"/>
    <property type="match status" value="1"/>
</dbReference>
<accession>A0A1F6B1A2</accession>
<dbReference type="AlphaFoldDB" id="A0A1F6B1A2"/>
<evidence type="ECO:0008006" key="3">
    <source>
        <dbReference type="Google" id="ProtNLM"/>
    </source>
</evidence>
<dbReference type="Proteomes" id="UP000176409">
    <property type="component" value="Unassembled WGS sequence"/>
</dbReference>
<dbReference type="EMBL" id="MFJZ01000007">
    <property type="protein sequence ID" value="OGG30705.1"/>
    <property type="molecule type" value="Genomic_DNA"/>
</dbReference>